<reference evidence="4" key="1">
    <citation type="submission" date="2017-03" db="EMBL/GenBank/DDBJ databases">
        <title>Phytopthora megakarya and P. palmivora, two closely related causual agents of cacao black pod achieved similar genome size and gene model numbers by different mechanisms.</title>
        <authorList>
            <person name="Ali S."/>
            <person name="Shao J."/>
            <person name="Larry D.J."/>
            <person name="Kronmiller B."/>
            <person name="Shen D."/>
            <person name="Strem M.D."/>
            <person name="Melnick R.L."/>
            <person name="Guiltinan M.J."/>
            <person name="Tyler B.M."/>
            <person name="Meinhardt L.W."/>
            <person name="Bailey B.A."/>
        </authorList>
    </citation>
    <scope>NUCLEOTIDE SEQUENCE [LARGE SCALE GENOMIC DNA]</scope>
    <source>
        <strain evidence="4">zdho120</strain>
    </source>
</reference>
<dbReference type="AlphaFoldDB" id="A0A225UUL8"/>
<dbReference type="SUPFAM" id="SSF53098">
    <property type="entry name" value="Ribonuclease H-like"/>
    <property type="match status" value="1"/>
</dbReference>
<dbReference type="InterPro" id="IPR036397">
    <property type="entry name" value="RNaseH_sf"/>
</dbReference>
<name>A0A225UUL8_9STRA</name>
<accession>A0A225UUL8</accession>
<keyword evidence="1" id="KW-0175">Coiled coil</keyword>
<dbReference type="OrthoDB" id="121795at2759"/>
<dbReference type="PROSITE" id="PS50994">
    <property type="entry name" value="INTEGRASE"/>
    <property type="match status" value="1"/>
</dbReference>
<gene>
    <name evidence="3" type="ORF">PHMEG_00033054</name>
</gene>
<organism evidence="3 4">
    <name type="scientific">Phytophthora megakarya</name>
    <dbReference type="NCBI Taxonomy" id="4795"/>
    <lineage>
        <taxon>Eukaryota</taxon>
        <taxon>Sar</taxon>
        <taxon>Stramenopiles</taxon>
        <taxon>Oomycota</taxon>
        <taxon>Peronosporomycetes</taxon>
        <taxon>Peronosporales</taxon>
        <taxon>Peronosporaceae</taxon>
        <taxon>Phytophthora</taxon>
    </lineage>
</organism>
<dbReference type="PANTHER" id="PTHR37984:SF5">
    <property type="entry name" value="PROTEIN NYNRIN-LIKE"/>
    <property type="match status" value="1"/>
</dbReference>
<evidence type="ECO:0000313" key="4">
    <source>
        <dbReference type="Proteomes" id="UP000198211"/>
    </source>
</evidence>
<dbReference type="InterPro" id="IPR050951">
    <property type="entry name" value="Retrovirus_Pol_polyprotein"/>
</dbReference>
<evidence type="ECO:0000313" key="3">
    <source>
        <dbReference type="EMBL" id="OWY96632.1"/>
    </source>
</evidence>
<dbReference type="GO" id="GO:0003676">
    <property type="term" value="F:nucleic acid binding"/>
    <property type="evidence" value="ECO:0007669"/>
    <property type="project" value="InterPro"/>
</dbReference>
<dbReference type="InterPro" id="IPR001584">
    <property type="entry name" value="Integrase_cat-core"/>
</dbReference>
<dbReference type="EMBL" id="NBNE01011387">
    <property type="protein sequence ID" value="OWY96632.1"/>
    <property type="molecule type" value="Genomic_DNA"/>
</dbReference>
<dbReference type="InterPro" id="IPR012337">
    <property type="entry name" value="RNaseH-like_sf"/>
</dbReference>
<dbReference type="Proteomes" id="UP000198211">
    <property type="component" value="Unassembled WGS sequence"/>
</dbReference>
<dbReference type="Gene3D" id="3.30.420.10">
    <property type="entry name" value="Ribonuclease H-like superfamily/Ribonuclease H"/>
    <property type="match status" value="1"/>
</dbReference>
<evidence type="ECO:0000256" key="1">
    <source>
        <dbReference type="SAM" id="Coils"/>
    </source>
</evidence>
<feature type="domain" description="Integrase catalytic" evidence="2">
    <location>
        <begin position="36"/>
        <end position="208"/>
    </location>
</feature>
<feature type="coiled-coil region" evidence="1">
    <location>
        <begin position="188"/>
        <end position="218"/>
    </location>
</feature>
<keyword evidence="4" id="KW-1185">Reference proteome</keyword>
<dbReference type="Pfam" id="PF00665">
    <property type="entry name" value="rve"/>
    <property type="match status" value="1"/>
</dbReference>
<sequence>MLTRLANVFSIERPRAHVERFLAKCLLCLHVKGGKSIPIPQTRNEALHFDFLYLDESFGDNQYVLALKDDTSHFCELIACESPTSAVVANAILQWHSRFGVPKLWISDQGSHFTSEIVDTLQITLKCDNEFSVAYCPWINGSIEWTTATKRVDFGGTVEPKPYTRTLLGLQVATRAIYGVVSSVSIKARRIKRSLAQLRESEQNMQRAVSTAREKQRLLN</sequence>
<evidence type="ECO:0000259" key="2">
    <source>
        <dbReference type="PROSITE" id="PS50994"/>
    </source>
</evidence>
<proteinExistence type="predicted"/>
<dbReference type="GO" id="GO:0015074">
    <property type="term" value="P:DNA integration"/>
    <property type="evidence" value="ECO:0007669"/>
    <property type="project" value="InterPro"/>
</dbReference>
<protein>
    <recommendedName>
        <fullName evidence="2">Integrase catalytic domain-containing protein</fullName>
    </recommendedName>
</protein>
<comment type="caution">
    <text evidence="3">The sequence shown here is derived from an EMBL/GenBank/DDBJ whole genome shotgun (WGS) entry which is preliminary data.</text>
</comment>
<dbReference type="PANTHER" id="PTHR37984">
    <property type="entry name" value="PROTEIN CBG26694"/>
    <property type="match status" value="1"/>
</dbReference>